<feature type="compositionally biased region" description="Basic and acidic residues" evidence="1">
    <location>
        <begin position="48"/>
        <end position="57"/>
    </location>
</feature>
<organism evidence="2 3">
    <name type="scientific">Moniliophthora roreri (strain MCA 2997)</name>
    <name type="common">Cocoa frosty pod rot fungus</name>
    <name type="synonym">Crinipellis roreri</name>
    <dbReference type="NCBI Taxonomy" id="1381753"/>
    <lineage>
        <taxon>Eukaryota</taxon>
        <taxon>Fungi</taxon>
        <taxon>Dikarya</taxon>
        <taxon>Basidiomycota</taxon>
        <taxon>Agaricomycotina</taxon>
        <taxon>Agaricomycetes</taxon>
        <taxon>Agaricomycetidae</taxon>
        <taxon>Agaricales</taxon>
        <taxon>Marasmiineae</taxon>
        <taxon>Marasmiaceae</taxon>
        <taxon>Moniliophthora</taxon>
    </lineage>
</organism>
<sequence>MCLTHDTTTHTTATVDTVPVLAAPVQPPDNTRVTPTSSSKRTLHKKKSSGDLRDDFYRAAAAELEEQSGKEHERVRTKSGSKKGYYDRLIDADVNAR</sequence>
<dbReference type="EMBL" id="AWSO01000047">
    <property type="protein sequence ID" value="ESK96478.1"/>
    <property type="molecule type" value="Genomic_DNA"/>
</dbReference>
<evidence type="ECO:0000256" key="1">
    <source>
        <dbReference type="SAM" id="MobiDB-lite"/>
    </source>
</evidence>
<feature type="region of interest" description="Disordered" evidence="1">
    <location>
        <begin position="1"/>
        <end position="97"/>
    </location>
</feature>
<dbReference type="Proteomes" id="UP000017559">
    <property type="component" value="Unassembled WGS sequence"/>
</dbReference>
<protein>
    <submittedName>
        <fullName evidence="2">Uncharacterized protein</fullName>
    </submittedName>
</protein>
<accession>V2XBA6</accession>
<comment type="caution">
    <text evidence="2">The sequence shown here is derived from an EMBL/GenBank/DDBJ whole genome shotgun (WGS) entry which is preliminary data.</text>
</comment>
<dbReference type="HOGENOM" id="CLU_2347189_0_0_1"/>
<reference evidence="2 3" key="1">
    <citation type="journal article" date="2014" name="BMC Genomics">
        <title>Genome and secretome analysis of the hemibiotrophic fungal pathogen, Moniliophthora roreri, which causes frosty pod rot disease of cacao: mechanisms of the biotrophic and necrotrophic phases.</title>
        <authorList>
            <person name="Meinhardt L.W."/>
            <person name="Costa G.G.L."/>
            <person name="Thomazella D.P.T."/>
            <person name="Teixeira P.J.P.L."/>
            <person name="Carazzolle M.F."/>
            <person name="Schuster S.C."/>
            <person name="Carlson J.E."/>
            <person name="Guiltinan M.J."/>
            <person name="Mieczkowski P."/>
            <person name="Farmer A."/>
            <person name="Ramaraj T."/>
            <person name="Crozier J."/>
            <person name="Davis R.E."/>
            <person name="Shao J."/>
            <person name="Melnick R.L."/>
            <person name="Pereira G.A.G."/>
            <person name="Bailey B.A."/>
        </authorList>
    </citation>
    <scope>NUCLEOTIDE SEQUENCE [LARGE SCALE GENOMIC DNA]</scope>
    <source>
        <strain evidence="2 3">MCA 2997</strain>
    </source>
</reference>
<dbReference type="AlphaFoldDB" id="V2XBA6"/>
<name>V2XBA6_MONRO</name>
<feature type="compositionally biased region" description="Polar residues" evidence="1">
    <location>
        <begin position="28"/>
        <end position="40"/>
    </location>
</feature>
<keyword evidence="3" id="KW-1185">Reference proteome</keyword>
<feature type="compositionally biased region" description="Low complexity" evidence="1">
    <location>
        <begin position="1"/>
        <end position="18"/>
    </location>
</feature>
<dbReference type="KEGG" id="mrr:Moror_6986"/>
<feature type="compositionally biased region" description="Basic and acidic residues" evidence="1">
    <location>
        <begin position="67"/>
        <end position="76"/>
    </location>
</feature>
<evidence type="ECO:0000313" key="2">
    <source>
        <dbReference type="EMBL" id="ESK96478.1"/>
    </source>
</evidence>
<feature type="compositionally biased region" description="Basic and acidic residues" evidence="1">
    <location>
        <begin position="84"/>
        <end position="97"/>
    </location>
</feature>
<gene>
    <name evidence="2" type="ORF">Moror_6986</name>
</gene>
<proteinExistence type="predicted"/>
<dbReference type="OrthoDB" id="3066263at2759"/>
<evidence type="ECO:0000313" key="3">
    <source>
        <dbReference type="Proteomes" id="UP000017559"/>
    </source>
</evidence>